<reference evidence="3" key="1">
    <citation type="journal article" date="2013" name="J. Plant Res.">
        <title>Effect of fungi and light on seed germination of three Opuntia species from semiarid lands of central Mexico.</title>
        <authorList>
            <person name="Delgado-Sanchez P."/>
            <person name="Jimenez-Bremont J.F."/>
            <person name="Guerrero-Gonzalez Mde L."/>
            <person name="Flores J."/>
        </authorList>
    </citation>
    <scope>NUCLEOTIDE SEQUENCE</scope>
    <source>
        <tissue evidence="3">Cladode</tissue>
    </source>
</reference>
<reference evidence="3" key="2">
    <citation type="submission" date="2020-07" db="EMBL/GenBank/DDBJ databases">
        <authorList>
            <person name="Vera ALvarez R."/>
            <person name="Arias-Moreno D.M."/>
            <person name="Jimenez-Jacinto V."/>
            <person name="Jimenez-Bremont J.F."/>
            <person name="Swaminathan K."/>
            <person name="Moose S.P."/>
            <person name="Guerrero-Gonzalez M.L."/>
            <person name="Marino-Ramirez L."/>
            <person name="Landsman D."/>
            <person name="Rodriguez-Kessler M."/>
            <person name="Delgado-Sanchez P."/>
        </authorList>
    </citation>
    <scope>NUCLEOTIDE SEQUENCE</scope>
    <source>
        <tissue evidence="3">Cladode</tissue>
    </source>
</reference>
<dbReference type="PANTHER" id="PTHR31189">
    <property type="entry name" value="OS03G0336100 PROTEIN-RELATED"/>
    <property type="match status" value="1"/>
</dbReference>
<proteinExistence type="predicted"/>
<feature type="region of interest" description="Disordered" evidence="1">
    <location>
        <begin position="31"/>
        <end position="52"/>
    </location>
</feature>
<dbReference type="InterPro" id="IPR050253">
    <property type="entry name" value="Seed_Storage-Functional"/>
</dbReference>
<dbReference type="Pfam" id="PF00190">
    <property type="entry name" value="Cupin_1"/>
    <property type="match status" value="1"/>
</dbReference>
<dbReference type="InterPro" id="IPR000095">
    <property type="entry name" value="CRIB_dom"/>
</dbReference>
<dbReference type="AlphaFoldDB" id="A0A7C9CFV6"/>
<dbReference type="InterPro" id="IPR014710">
    <property type="entry name" value="RmlC-like_jellyroll"/>
</dbReference>
<evidence type="ECO:0000313" key="3">
    <source>
        <dbReference type="EMBL" id="MBA4617060.1"/>
    </source>
</evidence>
<dbReference type="EMBL" id="GISG01014402">
    <property type="protein sequence ID" value="MBA4617060.1"/>
    <property type="molecule type" value="Transcribed_RNA"/>
</dbReference>
<dbReference type="CDD" id="cd02245">
    <property type="entry name" value="cupin_7S_vicilin-like_C"/>
    <property type="match status" value="1"/>
</dbReference>
<dbReference type="InterPro" id="IPR006045">
    <property type="entry name" value="Cupin_1"/>
</dbReference>
<dbReference type="InterPro" id="IPR011051">
    <property type="entry name" value="RmlC_Cupin_sf"/>
</dbReference>
<dbReference type="PROSITE" id="PS50108">
    <property type="entry name" value="CRIB"/>
    <property type="match status" value="1"/>
</dbReference>
<evidence type="ECO:0000259" key="2">
    <source>
        <dbReference type="PROSITE" id="PS50108"/>
    </source>
</evidence>
<dbReference type="SUPFAM" id="SSF51182">
    <property type="entry name" value="RmlC-like cupins"/>
    <property type="match status" value="1"/>
</dbReference>
<evidence type="ECO:0000256" key="1">
    <source>
        <dbReference type="SAM" id="MobiDB-lite"/>
    </source>
</evidence>
<protein>
    <recommendedName>
        <fullName evidence="2">CRIB domain-containing protein</fullName>
    </recommendedName>
</protein>
<name>A0A7C9CFV6_OPUST</name>
<feature type="compositionally biased region" description="Basic residues" evidence="1">
    <location>
        <begin position="32"/>
        <end position="45"/>
    </location>
</feature>
<dbReference type="PANTHER" id="PTHR31189:SF13">
    <property type="entry name" value="CUPINCIN"/>
    <property type="match status" value="1"/>
</dbReference>
<sequence length="145" mass="16166">MHTPYYNSRATKVAVVLNGRGYFEMACPHVSRSGRSHQQHHRGERTRRGEGTTTPIHYEKISSELRPGTVFVVPAGHPFITMASQDENLEVVCFEINAENNHKFPLAGNDKGAKERTSLISSVLSNVTLPFIFTHRIHVGPPTFG</sequence>
<dbReference type="Gene3D" id="2.60.120.10">
    <property type="entry name" value="Jelly Rolls"/>
    <property type="match status" value="1"/>
</dbReference>
<organism evidence="3">
    <name type="scientific">Opuntia streptacantha</name>
    <name type="common">Prickly pear cactus</name>
    <name type="synonym">Opuntia cardona</name>
    <dbReference type="NCBI Taxonomy" id="393608"/>
    <lineage>
        <taxon>Eukaryota</taxon>
        <taxon>Viridiplantae</taxon>
        <taxon>Streptophyta</taxon>
        <taxon>Embryophyta</taxon>
        <taxon>Tracheophyta</taxon>
        <taxon>Spermatophyta</taxon>
        <taxon>Magnoliopsida</taxon>
        <taxon>eudicotyledons</taxon>
        <taxon>Gunneridae</taxon>
        <taxon>Pentapetalae</taxon>
        <taxon>Caryophyllales</taxon>
        <taxon>Cactineae</taxon>
        <taxon>Cactaceae</taxon>
        <taxon>Opuntioideae</taxon>
        <taxon>Opuntia</taxon>
    </lineage>
</organism>
<accession>A0A7C9CFV6</accession>
<feature type="domain" description="CRIB" evidence="2">
    <location>
        <begin position="127"/>
        <end position="140"/>
    </location>
</feature>
<dbReference type="SMART" id="SM00835">
    <property type="entry name" value="Cupin_1"/>
    <property type="match status" value="1"/>
</dbReference>